<reference evidence="2" key="1">
    <citation type="journal article" date="2019" name="bioRxiv">
        <title>The Genome of the Zebra Mussel, Dreissena polymorpha: A Resource for Invasive Species Research.</title>
        <authorList>
            <person name="McCartney M.A."/>
            <person name="Auch B."/>
            <person name="Kono T."/>
            <person name="Mallez S."/>
            <person name="Zhang Y."/>
            <person name="Obille A."/>
            <person name="Becker A."/>
            <person name="Abrahante J.E."/>
            <person name="Garbe J."/>
            <person name="Badalamenti J.P."/>
            <person name="Herman A."/>
            <person name="Mangelson H."/>
            <person name="Liachko I."/>
            <person name="Sullivan S."/>
            <person name="Sone E.D."/>
            <person name="Koren S."/>
            <person name="Silverstein K.A.T."/>
            <person name="Beckman K.B."/>
            <person name="Gohl D.M."/>
        </authorList>
    </citation>
    <scope>NUCLEOTIDE SEQUENCE</scope>
    <source>
        <strain evidence="2">Duluth1</strain>
        <tissue evidence="2">Whole animal</tissue>
    </source>
</reference>
<evidence type="ECO:0000256" key="1">
    <source>
        <dbReference type="SAM" id="MobiDB-lite"/>
    </source>
</evidence>
<evidence type="ECO:0000313" key="3">
    <source>
        <dbReference type="Proteomes" id="UP000828390"/>
    </source>
</evidence>
<dbReference type="EMBL" id="JAIWYP010000003">
    <property type="protein sequence ID" value="KAH3851246.1"/>
    <property type="molecule type" value="Genomic_DNA"/>
</dbReference>
<proteinExistence type="predicted"/>
<gene>
    <name evidence="2" type="ORF">DPMN_093726</name>
</gene>
<feature type="compositionally biased region" description="Low complexity" evidence="1">
    <location>
        <begin position="10"/>
        <end position="30"/>
    </location>
</feature>
<sequence>MQSSPPGLTSWSMSGPISPSSSASTSSSWTSDKDSGSDTVDWARSTGLGL</sequence>
<keyword evidence="3" id="KW-1185">Reference proteome</keyword>
<protein>
    <submittedName>
        <fullName evidence="2">Uncharacterized protein</fullName>
    </submittedName>
</protein>
<dbReference type="AlphaFoldDB" id="A0A9D4L6A2"/>
<accession>A0A9D4L6A2</accession>
<reference evidence="2" key="2">
    <citation type="submission" date="2020-11" db="EMBL/GenBank/DDBJ databases">
        <authorList>
            <person name="McCartney M.A."/>
            <person name="Auch B."/>
            <person name="Kono T."/>
            <person name="Mallez S."/>
            <person name="Becker A."/>
            <person name="Gohl D.M."/>
            <person name="Silverstein K.A.T."/>
            <person name="Koren S."/>
            <person name="Bechman K.B."/>
            <person name="Herman A."/>
            <person name="Abrahante J.E."/>
            <person name="Garbe J."/>
        </authorList>
    </citation>
    <scope>NUCLEOTIDE SEQUENCE</scope>
    <source>
        <strain evidence="2">Duluth1</strain>
        <tissue evidence="2">Whole animal</tissue>
    </source>
</reference>
<name>A0A9D4L6A2_DREPO</name>
<evidence type="ECO:0000313" key="2">
    <source>
        <dbReference type="EMBL" id="KAH3851246.1"/>
    </source>
</evidence>
<dbReference type="Proteomes" id="UP000828390">
    <property type="component" value="Unassembled WGS sequence"/>
</dbReference>
<comment type="caution">
    <text evidence="2">The sequence shown here is derived from an EMBL/GenBank/DDBJ whole genome shotgun (WGS) entry which is preliminary data.</text>
</comment>
<organism evidence="2 3">
    <name type="scientific">Dreissena polymorpha</name>
    <name type="common">Zebra mussel</name>
    <name type="synonym">Mytilus polymorpha</name>
    <dbReference type="NCBI Taxonomy" id="45954"/>
    <lineage>
        <taxon>Eukaryota</taxon>
        <taxon>Metazoa</taxon>
        <taxon>Spiralia</taxon>
        <taxon>Lophotrochozoa</taxon>
        <taxon>Mollusca</taxon>
        <taxon>Bivalvia</taxon>
        <taxon>Autobranchia</taxon>
        <taxon>Heteroconchia</taxon>
        <taxon>Euheterodonta</taxon>
        <taxon>Imparidentia</taxon>
        <taxon>Neoheterodontei</taxon>
        <taxon>Myida</taxon>
        <taxon>Dreissenoidea</taxon>
        <taxon>Dreissenidae</taxon>
        <taxon>Dreissena</taxon>
    </lineage>
</organism>
<feature type="region of interest" description="Disordered" evidence="1">
    <location>
        <begin position="1"/>
        <end position="50"/>
    </location>
</feature>